<evidence type="ECO:0000256" key="2">
    <source>
        <dbReference type="ARBA" id="ARBA00005336"/>
    </source>
</evidence>
<evidence type="ECO:0000256" key="1">
    <source>
        <dbReference type="ARBA" id="ARBA00000448"/>
    </source>
</evidence>
<dbReference type="InterPro" id="IPR013783">
    <property type="entry name" value="Ig-like_fold"/>
</dbReference>
<organism evidence="10 11">
    <name type="scientific">Chryseolinea lacunae</name>
    <dbReference type="NCBI Taxonomy" id="2801331"/>
    <lineage>
        <taxon>Bacteria</taxon>
        <taxon>Pseudomonadati</taxon>
        <taxon>Bacteroidota</taxon>
        <taxon>Cytophagia</taxon>
        <taxon>Cytophagales</taxon>
        <taxon>Fulvivirgaceae</taxon>
        <taxon>Chryseolinea</taxon>
    </lineage>
</organism>
<dbReference type="InterPro" id="IPR017853">
    <property type="entry name" value="GH"/>
</dbReference>
<comment type="similarity">
    <text evidence="2 7">Belongs to the glycosyl hydrolase 3 family.</text>
</comment>
<dbReference type="EC" id="3.2.1.21" evidence="3"/>
<dbReference type="Pfam" id="PF00933">
    <property type="entry name" value="Glyco_hydro_3"/>
    <property type="match status" value="1"/>
</dbReference>
<sequence length="740" mass="81335">MKRIFFLSAVLLLVATACQKNTTSSSGNIERRVDSVMTLMTLDEKVGQLTLFTSDIDVTGPTIRENYREDIRAGRVGAVFNAFGADYTRKLQELAVKETRLHIPLIFGYDVIHGHRTIFPIPLGEAASWDLTAMEQSARIAADEASAQGLHWTYAPMCDVSRDPRWGRMAEGAGEDTYLGALIAAARVKGFQGNGIGELNAVMACVKHFAAYGASQAGRDYHTTDMSDRVLREVYLPPYKAAVDAGAATVMTSFNELNGIPATGNKYLMTDILRKEWNFQGFVVTDYTSIMEMIPHGIAEDTASAAMLSLEAGVDMDMQAGFYNSALTRLVKEGKLKEALVNEAVRRVLRKKFELGLFDDPYRFCNAEREKATIMKPEFLAASRDMARKSIVLLKNDKNVLPLSKNTKTIAVIGPLADAKKEMIGSWSAAGEGARAVSLLEGIKAATPPATKIIYARGCNINDDTTTYFAQALQAARQADVVVMALGEAALMTGEAASRASLNLPGVQQQLLEEIYKTGKPIAVVLMNGRPLTINWMTTSNVSILETWFLGTQAGHAIADVLFGDYNPAGKLPVTFPRSVGQIPIFYSMKNTGRPMDPDNKYTSKYLDEKNTPLFPFGFGLSYTTFDYGNVALSKHDITMQDNITVTCKVKNTGKREGEEIVQLYVRDLVGSVTRPVKELKGFRKVMLQPGETKDVAFTLSQQDLSFYRRDMSFGTEPGKYIVFVGPNAETTNQATFTLR</sequence>
<dbReference type="PANTHER" id="PTHR30620">
    <property type="entry name" value="PERIPLASMIC BETA-GLUCOSIDASE-RELATED"/>
    <property type="match status" value="1"/>
</dbReference>
<dbReference type="InterPro" id="IPR036962">
    <property type="entry name" value="Glyco_hydro_3_N_sf"/>
</dbReference>
<dbReference type="NCBIfam" id="NF011678">
    <property type="entry name" value="PRK15098.1"/>
    <property type="match status" value="1"/>
</dbReference>
<evidence type="ECO:0000256" key="3">
    <source>
        <dbReference type="ARBA" id="ARBA00012744"/>
    </source>
</evidence>
<evidence type="ECO:0000313" key="10">
    <source>
        <dbReference type="EMBL" id="MBL0744275.1"/>
    </source>
</evidence>
<proteinExistence type="inferred from homology"/>
<evidence type="ECO:0000256" key="6">
    <source>
        <dbReference type="ARBA" id="ARBA00023295"/>
    </source>
</evidence>
<name>A0ABS1KY63_9BACT</name>
<feature type="domain" description="Fibronectin type III-like" evidence="9">
    <location>
        <begin position="660"/>
        <end position="729"/>
    </location>
</feature>
<dbReference type="InterPro" id="IPR036881">
    <property type="entry name" value="Glyco_hydro_3_C_sf"/>
</dbReference>
<keyword evidence="11" id="KW-1185">Reference proteome</keyword>
<protein>
    <recommendedName>
        <fullName evidence="3">beta-glucosidase</fullName>
        <ecNumber evidence="3">3.2.1.21</ecNumber>
    </recommendedName>
</protein>
<keyword evidence="5 7" id="KW-0378">Hydrolase</keyword>
<dbReference type="Proteomes" id="UP000613030">
    <property type="component" value="Unassembled WGS sequence"/>
</dbReference>
<evidence type="ECO:0000256" key="4">
    <source>
        <dbReference type="ARBA" id="ARBA00022729"/>
    </source>
</evidence>
<dbReference type="GO" id="GO:0008422">
    <property type="term" value="F:beta-glucosidase activity"/>
    <property type="evidence" value="ECO:0007669"/>
    <property type="project" value="UniProtKB-EC"/>
</dbReference>
<dbReference type="PROSITE" id="PS00775">
    <property type="entry name" value="GLYCOSYL_HYDROL_F3"/>
    <property type="match status" value="1"/>
</dbReference>
<dbReference type="Gene3D" id="3.20.20.300">
    <property type="entry name" value="Glycoside hydrolase, family 3, N-terminal domain"/>
    <property type="match status" value="1"/>
</dbReference>
<evidence type="ECO:0000256" key="5">
    <source>
        <dbReference type="ARBA" id="ARBA00022801"/>
    </source>
</evidence>
<feature type="signal peptide" evidence="8">
    <location>
        <begin position="1"/>
        <end position="19"/>
    </location>
</feature>
<reference evidence="10 11" key="1">
    <citation type="submission" date="2021-01" db="EMBL/GenBank/DDBJ databases">
        <title>Chryseolinea sp. Jin1 Genome sequencing and assembly.</title>
        <authorList>
            <person name="Kim I."/>
        </authorList>
    </citation>
    <scope>NUCLEOTIDE SEQUENCE [LARGE SCALE GENOMIC DNA]</scope>
    <source>
        <strain evidence="10 11">Jin1</strain>
    </source>
</reference>
<comment type="caution">
    <text evidence="10">The sequence shown here is derived from an EMBL/GenBank/DDBJ whole genome shotgun (WGS) entry which is preliminary data.</text>
</comment>
<dbReference type="RefSeq" id="WP_202013932.1">
    <property type="nucleotide sequence ID" value="NZ_JAERRB010000010.1"/>
</dbReference>
<dbReference type="Gene3D" id="3.40.50.1700">
    <property type="entry name" value="Glycoside hydrolase family 3 C-terminal domain"/>
    <property type="match status" value="1"/>
</dbReference>
<dbReference type="PANTHER" id="PTHR30620:SF16">
    <property type="entry name" value="LYSOSOMAL BETA GLUCOSIDASE"/>
    <property type="match status" value="1"/>
</dbReference>
<keyword evidence="4 8" id="KW-0732">Signal</keyword>
<dbReference type="Gene3D" id="2.60.40.10">
    <property type="entry name" value="Immunoglobulins"/>
    <property type="match status" value="1"/>
</dbReference>
<dbReference type="InterPro" id="IPR026891">
    <property type="entry name" value="Fn3-like"/>
</dbReference>
<evidence type="ECO:0000256" key="8">
    <source>
        <dbReference type="SAM" id="SignalP"/>
    </source>
</evidence>
<evidence type="ECO:0000256" key="7">
    <source>
        <dbReference type="RuleBase" id="RU361161"/>
    </source>
</evidence>
<evidence type="ECO:0000313" key="11">
    <source>
        <dbReference type="Proteomes" id="UP000613030"/>
    </source>
</evidence>
<accession>A0ABS1KY63</accession>
<dbReference type="InterPro" id="IPR051915">
    <property type="entry name" value="Cellulose_Degrad_GH3"/>
</dbReference>
<dbReference type="PROSITE" id="PS51257">
    <property type="entry name" value="PROKAR_LIPOPROTEIN"/>
    <property type="match status" value="1"/>
</dbReference>
<comment type="catalytic activity">
    <reaction evidence="1">
        <text>Hydrolysis of terminal, non-reducing beta-D-glucosyl residues with release of beta-D-glucose.</text>
        <dbReference type="EC" id="3.2.1.21"/>
    </reaction>
</comment>
<dbReference type="SUPFAM" id="SSF52279">
    <property type="entry name" value="Beta-D-glucan exohydrolase, C-terminal domain"/>
    <property type="match status" value="1"/>
</dbReference>
<dbReference type="Pfam" id="PF01915">
    <property type="entry name" value="Glyco_hydro_3_C"/>
    <property type="match status" value="1"/>
</dbReference>
<gene>
    <name evidence="10" type="primary">bglX</name>
    <name evidence="10" type="ORF">JI741_23790</name>
</gene>
<evidence type="ECO:0000259" key="9">
    <source>
        <dbReference type="SMART" id="SM01217"/>
    </source>
</evidence>
<dbReference type="EMBL" id="JAERRB010000010">
    <property type="protein sequence ID" value="MBL0744275.1"/>
    <property type="molecule type" value="Genomic_DNA"/>
</dbReference>
<feature type="chain" id="PRO_5046502239" description="beta-glucosidase" evidence="8">
    <location>
        <begin position="20"/>
        <end position="740"/>
    </location>
</feature>
<keyword evidence="6 7" id="KW-0326">Glycosidase</keyword>
<dbReference type="SUPFAM" id="SSF51445">
    <property type="entry name" value="(Trans)glycosidases"/>
    <property type="match status" value="1"/>
</dbReference>
<dbReference type="InterPro" id="IPR002772">
    <property type="entry name" value="Glyco_hydro_3_C"/>
</dbReference>
<dbReference type="SMART" id="SM01217">
    <property type="entry name" value="Fn3_like"/>
    <property type="match status" value="1"/>
</dbReference>
<dbReference type="Pfam" id="PF14310">
    <property type="entry name" value="Fn3-like"/>
    <property type="match status" value="1"/>
</dbReference>
<dbReference type="InterPro" id="IPR019800">
    <property type="entry name" value="Glyco_hydro_3_AS"/>
</dbReference>
<dbReference type="InterPro" id="IPR001764">
    <property type="entry name" value="Glyco_hydro_3_N"/>
</dbReference>
<dbReference type="PRINTS" id="PR00133">
    <property type="entry name" value="GLHYDRLASE3"/>
</dbReference>